<dbReference type="EMBL" id="JAIMJA010000005">
    <property type="protein sequence ID" value="MCE2594413.1"/>
    <property type="molecule type" value="Genomic_DNA"/>
</dbReference>
<proteinExistence type="predicted"/>
<evidence type="ECO:0000313" key="2">
    <source>
        <dbReference type="Proteomes" id="UP001201273"/>
    </source>
</evidence>
<comment type="caution">
    <text evidence="1">The sequence shown here is derived from an EMBL/GenBank/DDBJ whole genome shotgun (WGS) entry which is preliminary data.</text>
</comment>
<keyword evidence="2" id="KW-1185">Reference proteome</keyword>
<dbReference type="NCBIfam" id="TIGR01635">
    <property type="entry name" value="tail_comp_S"/>
    <property type="match status" value="1"/>
</dbReference>
<evidence type="ECO:0000313" key="1">
    <source>
        <dbReference type="EMBL" id="MCE2594413.1"/>
    </source>
</evidence>
<dbReference type="InterPro" id="IPR006522">
    <property type="entry name" value="Phage_virion_morphogenesis"/>
</dbReference>
<organism evidence="1 2">
    <name type="scientific">Motilimonas cestriensis</name>
    <dbReference type="NCBI Taxonomy" id="2742685"/>
    <lineage>
        <taxon>Bacteria</taxon>
        <taxon>Pseudomonadati</taxon>
        <taxon>Pseudomonadota</taxon>
        <taxon>Gammaproteobacteria</taxon>
        <taxon>Alteromonadales</taxon>
        <taxon>Alteromonadales genera incertae sedis</taxon>
        <taxon>Motilimonas</taxon>
    </lineage>
</organism>
<gene>
    <name evidence="1" type="ORF">K6Y31_06260</name>
</gene>
<dbReference type="Proteomes" id="UP001201273">
    <property type="component" value="Unassembled WGS sequence"/>
</dbReference>
<name>A0ABS8W862_9GAMM</name>
<protein>
    <submittedName>
        <fullName evidence="1">Phage virion morphogenesis protein</fullName>
    </submittedName>
</protein>
<reference evidence="1 2" key="1">
    <citation type="journal article" date="2022" name="Environ. Microbiol. Rep.">
        <title>Eco-phylogenetic analyses reveal divergent evolution of vitamin B12 metabolism in the marine bacterial family 'Psychromonadaceae'.</title>
        <authorList>
            <person name="Jin X."/>
            <person name="Yang Y."/>
            <person name="Cao H."/>
            <person name="Gao B."/>
            <person name="Zhao Z."/>
        </authorList>
    </citation>
    <scope>NUCLEOTIDE SEQUENCE [LARGE SCALE GENOMIC DNA]</scope>
    <source>
        <strain evidence="1 2">MKS20</strain>
    </source>
</reference>
<dbReference type="RefSeq" id="WP_233051953.1">
    <property type="nucleotide sequence ID" value="NZ_JAIMJA010000005.1"/>
</dbReference>
<sequence length="144" mass="15997">MAGSFLSIDLLGQQQIAQTLKQIYQRSEDLTPALSEVGEYLLDLHAQRFIDQTDPDGNTWAALQPATLANAKRPDRILRESGTLADTLSYQIGEQQLSFGTNLEYGAAHQFGRDEINLPPRPWLGLNDAQSQSVLDILAHYIES</sequence>
<dbReference type="Pfam" id="PF05069">
    <property type="entry name" value="Phage_tail_S"/>
    <property type="match status" value="1"/>
</dbReference>
<accession>A0ABS8W862</accession>